<dbReference type="EMBL" id="ABXY01000004">
    <property type="protein sequence ID" value="EEB22357.1"/>
    <property type="molecule type" value="Genomic_DNA"/>
</dbReference>
<reference evidence="1 2" key="1">
    <citation type="submission" date="2008-10" db="EMBL/GenBank/DDBJ databases">
        <title>Draft genome sequence of Bifidobacterium catenulatum (DSM 16992).</title>
        <authorList>
            <person name="Sudarsanam P."/>
            <person name="Ley R."/>
            <person name="Guruge J."/>
            <person name="Turnbaugh P.J."/>
            <person name="Mahowald M."/>
            <person name="Liep D."/>
            <person name="Gordon J."/>
        </authorList>
    </citation>
    <scope>NUCLEOTIDE SEQUENCE [LARGE SCALE GENOMIC DNA]</scope>
    <source>
        <strain evidence="1 2">DSM 16992</strain>
    </source>
</reference>
<evidence type="ECO:0000313" key="1">
    <source>
        <dbReference type="EMBL" id="EEB22357.1"/>
    </source>
</evidence>
<name>B6XSR2_9BIFI</name>
<proteinExistence type="predicted"/>
<accession>B6XSR2</accession>
<dbReference type="Proteomes" id="UP000003882">
    <property type="component" value="Unassembled WGS sequence"/>
</dbReference>
<evidence type="ECO:0000313" key="2">
    <source>
        <dbReference type="Proteomes" id="UP000003882"/>
    </source>
</evidence>
<reference evidence="1 2" key="2">
    <citation type="submission" date="2008-10" db="EMBL/GenBank/DDBJ databases">
        <authorList>
            <person name="Fulton L."/>
            <person name="Clifton S."/>
            <person name="Fulton B."/>
            <person name="Xu J."/>
            <person name="Minx P."/>
            <person name="Pepin K.H."/>
            <person name="Johnson M."/>
            <person name="Bhonagiri V."/>
            <person name="Nash W.E."/>
            <person name="Mardis E.R."/>
            <person name="Wilson R.K."/>
        </authorList>
    </citation>
    <scope>NUCLEOTIDE SEQUENCE [LARGE SCALE GENOMIC DNA]</scope>
    <source>
        <strain evidence="1 2">DSM 16992</strain>
    </source>
</reference>
<organism evidence="1 2">
    <name type="scientific">Bifidobacterium catenulatum DSM 16992 = JCM 1194 = LMG 11043</name>
    <dbReference type="NCBI Taxonomy" id="566552"/>
    <lineage>
        <taxon>Bacteria</taxon>
        <taxon>Bacillati</taxon>
        <taxon>Actinomycetota</taxon>
        <taxon>Actinomycetes</taxon>
        <taxon>Bifidobacteriales</taxon>
        <taxon>Bifidobacteriaceae</taxon>
        <taxon>Bifidobacterium</taxon>
    </lineage>
</organism>
<gene>
    <name evidence="1" type="ORF">BIFCAT_00219</name>
</gene>
<sequence length="40" mass="4626">MVNLFFKRTAGQKTPRPLFHSLEPYKKILETSGIPTKTSY</sequence>
<comment type="caution">
    <text evidence="1">The sequence shown here is derived from an EMBL/GenBank/DDBJ whole genome shotgun (WGS) entry which is preliminary data.</text>
</comment>
<protein>
    <submittedName>
        <fullName evidence="1">Uncharacterized protein</fullName>
    </submittedName>
</protein>
<dbReference type="AlphaFoldDB" id="B6XSR2"/>